<gene>
    <name evidence="3" type="ORF">CDV36_015868</name>
</gene>
<dbReference type="InterPro" id="IPR056599">
    <property type="entry name" value="AAA_lid_fung"/>
</dbReference>
<organism evidence="3 4">
    <name type="scientific">Fusarium kuroshium</name>
    <dbReference type="NCBI Taxonomy" id="2010991"/>
    <lineage>
        <taxon>Eukaryota</taxon>
        <taxon>Fungi</taxon>
        <taxon>Dikarya</taxon>
        <taxon>Ascomycota</taxon>
        <taxon>Pezizomycotina</taxon>
        <taxon>Sordariomycetes</taxon>
        <taxon>Hypocreomycetidae</taxon>
        <taxon>Hypocreales</taxon>
        <taxon>Nectriaceae</taxon>
        <taxon>Fusarium</taxon>
        <taxon>Fusarium solani species complex</taxon>
    </lineage>
</organism>
<dbReference type="Pfam" id="PF00004">
    <property type="entry name" value="AAA"/>
    <property type="match status" value="1"/>
</dbReference>
<dbReference type="Pfam" id="PF22942">
    <property type="entry name" value="DUF7025"/>
    <property type="match status" value="1"/>
</dbReference>
<feature type="domain" description="AAA+ ATPase" evidence="2">
    <location>
        <begin position="559"/>
        <end position="684"/>
    </location>
</feature>
<dbReference type="InterPro" id="IPR054289">
    <property type="entry name" value="DUF7025"/>
</dbReference>
<dbReference type="STRING" id="2010991.A0A3M2R5P2"/>
<feature type="region of interest" description="Disordered" evidence="1">
    <location>
        <begin position="61"/>
        <end position="80"/>
    </location>
</feature>
<proteinExistence type="predicted"/>
<reference evidence="3 4" key="1">
    <citation type="submission" date="2017-06" db="EMBL/GenBank/DDBJ databases">
        <title>Comparative genomic analysis of Ambrosia Fusariam Clade fungi.</title>
        <authorList>
            <person name="Stajich J.E."/>
            <person name="Carrillo J."/>
            <person name="Kijimoto T."/>
            <person name="Eskalen A."/>
            <person name="O'Donnell K."/>
            <person name="Kasson M."/>
        </authorList>
    </citation>
    <scope>NUCLEOTIDE SEQUENCE [LARGE SCALE GENOMIC DNA]</scope>
    <source>
        <strain evidence="3">UCR3666</strain>
    </source>
</reference>
<dbReference type="AlphaFoldDB" id="A0A3M2R5P2"/>
<name>A0A3M2R5P2_9HYPO</name>
<dbReference type="GO" id="GO:0016887">
    <property type="term" value="F:ATP hydrolysis activity"/>
    <property type="evidence" value="ECO:0007669"/>
    <property type="project" value="InterPro"/>
</dbReference>
<dbReference type="SUPFAM" id="SSF52540">
    <property type="entry name" value="P-loop containing nucleoside triphosphate hydrolases"/>
    <property type="match status" value="1"/>
</dbReference>
<dbReference type="SMART" id="SM00382">
    <property type="entry name" value="AAA"/>
    <property type="match status" value="1"/>
</dbReference>
<dbReference type="EMBL" id="NKUJ01000683">
    <property type="protein sequence ID" value="RMJ00577.1"/>
    <property type="molecule type" value="Genomic_DNA"/>
</dbReference>
<dbReference type="CDD" id="cd19481">
    <property type="entry name" value="RecA-like_protease"/>
    <property type="match status" value="1"/>
</dbReference>
<dbReference type="PANTHER" id="PTHR46411:SF1">
    <property type="entry name" value="FAMILY ATPASE, PUTATIVE (AFU_ORTHOLOGUE AFUA_7G05752)-RELATED"/>
    <property type="match status" value="1"/>
</dbReference>
<feature type="compositionally biased region" description="Low complexity" evidence="1">
    <location>
        <begin position="1"/>
        <end position="15"/>
    </location>
</feature>
<keyword evidence="4" id="KW-1185">Reference proteome</keyword>
<evidence type="ECO:0000256" key="1">
    <source>
        <dbReference type="SAM" id="MobiDB-lite"/>
    </source>
</evidence>
<sequence length="776" mass="86682">MSSVTDTSLSLTSSLPPTPPPSSGTSTISDSSTIEIENGEMALAARFINAFERLVEERLSDNHQTDVGDAGAQGKKSHAGRATTLAYKHVEEAWDDKAHKYKIVEATQSGAGGLDQYVFVARDRIDRTTKEKTTFIDIKSAILRDVLREGCRDFRSISLAGDTPSLDLKVIFHLRSFLRCRRDTAVTAQDTLSQRHLSLLVAYVEAAFESTDKQLCGLIQRNEITYALLWALFEPNIKVFTTCPGTDAPRCVLYNHYEEREELDGSKFFRLETRFLGTNGKFFGESTTRTKIPFFRGAKRIDFLPAYPLQYHRDYDGITQELIENGRRFISLAGIHHRQYKGIAFYVDDEGDIVKRHVDGRIMVDGVGFREQNPDHPQSVVRKINPRQSTPTATGTVDTSLQPSASPPFDLQAPCLYDQPCDGVRLPPVPSVSHPLDLQAPCLYDRPFDGVSPLTSGSHRLDSQAPSFDWTGLLSSDSQELENEDLLICGPTVLGFCLSRKAFLEFAVGHIRDIPWSPSSYDNVKLPEAQKKPIWALTQTYCSRDEDPTFRDFVQGKGRGINFLLYGPPGVGKTLTAETIAESCKLPLYTVAAGQIGVDPVRVESFLTTTFKIASRWKAILLIDEADVFLAQRSDNPQINALVSVFLRELEQFDGVLFLTTNRVQSFDEAMISRIHLALKYQPLDEEARKAVWKHFLDQAATSRGSPDAAKLADELADTVLNGREIRNTVFAAWSIAEYEGTVVQLSHLEDSIHAREQFQHDFHGAGVVENLHSYF</sequence>
<dbReference type="GO" id="GO:0005524">
    <property type="term" value="F:ATP binding"/>
    <property type="evidence" value="ECO:0007669"/>
    <property type="project" value="InterPro"/>
</dbReference>
<evidence type="ECO:0000313" key="3">
    <source>
        <dbReference type="EMBL" id="RMJ00577.1"/>
    </source>
</evidence>
<dbReference type="Gene3D" id="3.40.50.300">
    <property type="entry name" value="P-loop containing nucleotide triphosphate hydrolases"/>
    <property type="match status" value="1"/>
</dbReference>
<dbReference type="PANTHER" id="PTHR46411">
    <property type="entry name" value="FAMILY ATPASE, PUTATIVE-RELATED"/>
    <property type="match status" value="1"/>
</dbReference>
<protein>
    <recommendedName>
        <fullName evidence="2">AAA+ ATPase domain-containing protein</fullName>
    </recommendedName>
</protein>
<evidence type="ECO:0000259" key="2">
    <source>
        <dbReference type="SMART" id="SM00382"/>
    </source>
</evidence>
<dbReference type="InterPro" id="IPR027417">
    <property type="entry name" value="P-loop_NTPase"/>
</dbReference>
<dbReference type="OrthoDB" id="10042665at2759"/>
<comment type="caution">
    <text evidence="3">The sequence shown here is derived from an EMBL/GenBank/DDBJ whole genome shotgun (WGS) entry which is preliminary data.</text>
</comment>
<dbReference type="InterPro" id="IPR003593">
    <property type="entry name" value="AAA+_ATPase"/>
</dbReference>
<evidence type="ECO:0000313" key="4">
    <source>
        <dbReference type="Proteomes" id="UP000277212"/>
    </source>
</evidence>
<dbReference type="InterPro" id="IPR003959">
    <property type="entry name" value="ATPase_AAA_core"/>
</dbReference>
<dbReference type="Proteomes" id="UP000277212">
    <property type="component" value="Unassembled WGS sequence"/>
</dbReference>
<dbReference type="Pfam" id="PF23232">
    <property type="entry name" value="AAA_lid_13"/>
    <property type="match status" value="1"/>
</dbReference>
<accession>A0A3M2R5P2</accession>
<feature type="region of interest" description="Disordered" evidence="1">
    <location>
        <begin position="1"/>
        <end position="30"/>
    </location>
</feature>